<dbReference type="Pfam" id="PF20229">
    <property type="entry name" value="ChrB_N"/>
    <property type="match status" value="1"/>
</dbReference>
<name>A0A7W4J3L1_9PROT</name>
<dbReference type="InterPro" id="IPR018634">
    <property type="entry name" value="ChrB_C"/>
</dbReference>
<evidence type="ECO:0000259" key="1">
    <source>
        <dbReference type="Pfam" id="PF09828"/>
    </source>
</evidence>
<reference evidence="3 4" key="1">
    <citation type="submission" date="2020-04" db="EMBL/GenBank/DDBJ databases">
        <title>Description of novel Gluconacetobacter.</title>
        <authorList>
            <person name="Sombolestani A."/>
        </authorList>
    </citation>
    <scope>NUCLEOTIDE SEQUENCE [LARGE SCALE GENOMIC DNA]</scope>
    <source>
        <strain evidence="3 4">LMG 27724</strain>
    </source>
</reference>
<keyword evidence="4" id="KW-1185">Reference proteome</keyword>
<proteinExistence type="predicted"/>
<dbReference type="AlphaFoldDB" id="A0A7W4J3L1"/>
<feature type="domain" description="ChrB C-terminal" evidence="1">
    <location>
        <begin position="192"/>
        <end position="323"/>
    </location>
</feature>
<protein>
    <submittedName>
        <fullName evidence="3">Chromate resistance protein</fullName>
    </submittedName>
</protein>
<comment type="caution">
    <text evidence="3">The sequence shown here is derived from an EMBL/GenBank/DDBJ whole genome shotgun (WGS) entry which is preliminary data.</text>
</comment>
<evidence type="ECO:0000313" key="3">
    <source>
        <dbReference type="EMBL" id="MBB2174021.1"/>
    </source>
</evidence>
<dbReference type="Pfam" id="PF09828">
    <property type="entry name" value="ChrB_C"/>
    <property type="match status" value="1"/>
</dbReference>
<dbReference type="Proteomes" id="UP000577891">
    <property type="component" value="Unassembled WGS sequence"/>
</dbReference>
<evidence type="ECO:0000313" key="4">
    <source>
        <dbReference type="Proteomes" id="UP000577891"/>
    </source>
</evidence>
<dbReference type="EMBL" id="JABEQE010000025">
    <property type="protein sequence ID" value="MBB2174021.1"/>
    <property type="molecule type" value="Genomic_DNA"/>
</dbReference>
<dbReference type="RefSeq" id="WP_182980493.1">
    <property type="nucleotide sequence ID" value="NZ_BAABGB010000008.1"/>
</dbReference>
<gene>
    <name evidence="3" type="ORF">HLH35_18185</name>
</gene>
<dbReference type="InterPro" id="IPR046858">
    <property type="entry name" value="ChrB_N"/>
</dbReference>
<organism evidence="3 4">
    <name type="scientific">Gluconacetobacter asukensis</name>
    <dbReference type="NCBI Taxonomy" id="1017181"/>
    <lineage>
        <taxon>Bacteria</taxon>
        <taxon>Pseudomonadati</taxon>
        <taxon>Pseudomonadota</taxon>
        <taxon>Alphaproteobacteria</taxon>
        <taxon>Acetobacterales</taxon>
        <taxon>Acetobacteraceae</taxon>
        <taxon>Gluconacetobacter</taxon>
    </lineage>
</organism>
<accession>A0A7W4J3L1</accession>
<sequence>MSAESSRTGQPWLLLIHQLPPKPAYFRVKIWRRLQGIGAVAVKSTVYALPAGAETQEDLEWLLKEIVEGGGEAMMCEARLIDGLSDAQVRALFDAARNADYDAISDETRELGRALDADRSEDKRAEIHTQLRRLRKRVAAVARIDFFGAGGRDVLEAVLDGLEARATENDGEAGTSDTARASVRRALQGRVWVTRQDVHVDRIACAWLIRRFIDPAATIRFVPSKGYEPKKGELRFDMFAGEFTHEGDQCSFEVLLARAGLTDPALRAIGEIIHDIDLKDGKFGREEATGIAHLISGVAMVNQGDEQRTALGGAIFESLYSYFRAQQE</sequence>
<feature type="domain" description="ChrB N-terminal" evidence="2">
    <location>
        <begin position="27"/>
        <end position="162"/>
    </location>
</feature>
<evidence type="ECO:0000259" key="2">
    <source>
        <dbReference type="Pfam" id="PF20229"/>
    </source>
</evidence>